<gene>
    <name evidence="7" type="ORF">CEUTPL_LOCUS5642</name>
</gene>
<dbReference type="GO" id="GO:0016405">
    <property type="term" value="F:CoA-ligase activity"/>
    <property type="evidence" value="ECO:0007669"/>
    <property type="project" value="TreeGrafter"/>
</dbReference>
<evidence type="ECO:0000259" key="6">
    <source>
        <dbReference type="Pfam" id="PF13193"/>
    </source>
</evidence>
<keyword evidence="4" id="KW-0576">Peroxisome</keyword>
<name>A0A9N9MQG5_9CUCU</name>
<dbReference type="SUPFAM" id="SSF56801">
    <property type="entry name" value="Acetyl-CoA synthetase-like"/>
    <property type="match status" value="1"/>
</dbReference>
<dbReference type="PROSITE" id="PS00455">
    <property type="entry name" value="AMP_BINDING"/>
    <property type="match status" value="1"/>
</dbReference>
<accession>A0A9N9MQG5</accession>
<dbReference type="InterPro" id="IPR000873">
    <property type="entry name" value="AMP-dep_synth/lig_dom"/>
</dbReference>
<organism evidence="7 8">
    <name type="scientific">Ceutorhynchus assimilis</name>
    <name type="common">cabbage seed weevil</name>
    <dbReference type="NCBI Taxonomy" id="467358"/>
    <lineage>
        <taxon>Eukaryota</taxon>
        <taxon>Metazoa</taxon>
        <taxon>Ecdysozoa</taxon>
        <taxon>Arthropoda</taxon>
        <taxon>Hexapoda</taxon>
        <taxon>Insecta</taxon>
        <taxon>Pterygota</taxon>
        <taxon>Neoptera</taxon>
        <taxon>Endopterygota</taxon>
        <taxon>Coleoptera</taxon>
        <taxon>Polyphaga</taxon>
        <taxon>Cucujiformia</taxon>
        <taxon>Curculionidae</taxon>
        <taxon>Ceutorhynchinae</taxon>
        <taxon>Ceutorhynchus</taxon>
    </lineage>
</organism>
<dbReference type="InterPro" id="IPR045851">
    <property type="entry name" value="AMP-bd_C_sf"/>
</dbReference>
<feature type="domain" description="AMP-binding enzyme C-terminal" evidence="6">
    <location>
        <begin position="443"/>
        <end position="517"/>
    </location>
</feature>
<evidence type="ECO:0000256" key="1">
    <source>
        <dbReference type="ARBA" id="ARBA00004275"/>
    </source>
</evidence>
<evidence type="ECO:0000313" key="7">
    <source>
        <dbReference type="EMBL" id="CAG9765022.1"/>
    </source>
</evidence>
<dbReference type="InterPro" id="IPR042099">
    <property type="entry name" value="ANL_N_sf"/>
</dbReference>
<keyword evidence="8" id="KW-1185">Reference proteome</keyword>
<evidence type="ECO:0000256" key="4">
    <source>
        <dbReference type="ARBA" id="ARBA00023140"/>
    </source>
</evidence>
<protein>
    <submittedName>
        <fullName evidence="7">Uncharacterized protein</fullName>
    </submittedName>
</protein>
<comment type="subcellular location">
    <subcellularLocation>
        <location evidence="1">Peroxisome</location>
    </subcellularLocation>
</comment>
<dbReference type="InterPro" id="IPR025110">
    <property type="entry name" value="AMP-bd_C"/>
</dbReference>
<reference evidence="7" key="1">
    <citation type="submission" date="2022-01" db="EMBL/GenBank/DDBJ databases">
        <authorList>
            <person name="King R."/>
        </authorList>
    </citation>
    <scope>NUCLEOTIDE SEQUENCE</scope>
</reference>
<feature type="domain" description="AMP-dependent synthetase/ligase" evidence="5">
    <location>
        <begin position="24"/>
        <end position="392"/>
    </location>
</feature>
<dbReference type="GO" id="GO:0005777">
    <property type="term" value="C:peroxisome"/>
    <property type="evidence" value="ECO:0007669"/>
    <property type="project" value="UniProtKB-SubCell"/>
</dbReference>
<dbReference type="Proteomes" id="UP001152799">
    <property type="component" value="Chromosome 2"/>
</dbReference>
<evidence type="ECO:0000259" key="5">
    <source>
        <dbReference type="Pfam" id="PF00501"/>
    </source>
</evidence>
<evidence type="ECO:0000313" key="8">
    <source>
        <dbReference type="Proteomes" id="UP001152799"/>
    </source>
</evidence>
<dbReference type="InterPro" id="IPR020845">
    <property type="entry name" value="AMP-binding_CS"/>
</dbReference>
<comment type="similarity">
    <text evidence="2">Belongs to the ATP-dependent AMP-binding enzyme family.</text>
</comment>
<dbReference type="Pfam" id="PF00501">
    <property type="entry name" value="AMP-binding"/>
    <property type="match status" value="1"/>
</dbReference>
<dbReference type="AlphaFoldDB" id="A0A9N9MQG5"/>
<sequence length="542" mass="60592">MDEFILKGSPCTFPKIDKGFGEYFFEQAEKNADNVFQIDGDTGKQETYKDVKRRSTRVALYLQKIGLKSKDIVLLCCKNNLDNIVPALAAQYLGALVGSVDPKQTVSDVKHCLELLEPKVLVVEKDSLDLLEQSLKSTNQKPHIITIGSTYKYPNMLEIEMEAQGEENFKPMKQKDSDIAAIVFSSGTTSAPKGIYITNWSLLNIAGPLIQQNSIKVGVIVHFASLYWISAWLMSGVCIVTGTAKVIAPDVKAERFLQLVDKYKVTHMFTSNTYTYQLTSLPEEVIKKYDTSSLYAIGIGGSTMDPNQIIRMRNYFPYTNVVLGYGSSEANYIACHDLTNQKAVREKISSSGSVLPDVQIKLIDLNGTEKPVGPNQEGEIHIKSNFIMSGYHKYSKPDIYDKDGFLKSGDVGYYDQDGYLYVTDRISEMFKYKTNQISPTVLDNIIAQHPAVKEALAFGVPHFVDRNHAAACVVIKANAKVTPTELEEFVNKQVSDAYKLRGGVMILESLPKSATGKYLRRTARDLFIKFKNDIENNNTYNI</sequence>
<dbReference type="EMBL" id="OU892278">
    <property type="protein sequence ID" value="CAG9765022.1"/>
    <property type="molecule type" value="Genomic_DNA"/>
</dbReference>
<evidence type="ECO:0000256" key="2">
    <source>
        <dbReference type="ARBA" id="ARBA00006432"/>
    </source>
</evidence>
<evidence type="ECO:0000256" key="3">
    <source>
        <dbReference type="ARBA" id="ARBA00022598"/>
    </source>
</evidence>
<proteinExistence type="inferred from homology"/>
<dbReference type="Gene3D" id="3.30.300.30">
    <property type="match status" value="1"/>
</dbReference>
<dbReference type="OrthoDB" id="10253869at2759"/>
<keyword evidence="3" id="KW-0436">Ligase</keyword>
<dbReference type="PANTHER" id="PTHR24096">
    <property type="entry name" value="LONG-CHAIN-FATTY-ACID--COA LIGASE"/>
    <property type="match status" value="1"/>
</dbReference>
<dbReference type="Pfam" id="PF13193">
    <property type="entry name" value="AMP-binding_C"/>
    <property type="match status" value="1"/>
</dbReference>
<dbReference type="PANTHER" id="PTHR24096:SF149">
    <property type="entry name" value="AMP-BINDING DOMAIN-CONTAINING PROTEIN-RELATED"/>
    <property type="match status" value="1"/>
</dbReference>
<dbReference type="Gene3D" id="3.40.50.12780">
    <property type="entry name" value="N-terminal domain of ligase-like"/>
    <property type="match status" value="1"/>
</dbReference>